<comment type="caution">
    <text evidence="1">The sequence shown here is derived from an EMBL/GenBank/DDBJ whole genome shotgun (WGS) entry which is preliminary data.</text>
</comment>
<organism evidence="1 2">
    <name type="scientific">Crotalaria pallida</name>
    <name type="common">Smooth rattlebox</name>
    <name type="synonym">Crotalaria striata</name>
    <dbReference type="NCBI Taxonomy" id="3830"/>
    <lineage>
        <taxon>Eukaryota</taxon>
        <taxon>Viridiplantae</taxon>
        <taxon>Streptophyta</taxon>
        <taxon>Embryophyta</taxon>
        <taxon>Tracheophyta</taxon>
        <taxon>Spermatophyta</taxon>
        <taxon>Magnoliopsida</taxon>
        <taxon>eudicotyledons</taxon>
        <taxon>Gunneridae</taxon>
        <taxon>Pentapetalae</taxon>
        <taxon>rosids</taxon>
        <taxon>fabids</taxon>
        <taxon>Fabales</taxon>
        <taxon>Fabaceae</taxon>
        <taxon>Papilionoideae</taxon>
        <taxon>50 kb inversion clade</taxon>
        <taxon>genistoids sensu lato</taxon>
        <taxon>core genistoids</taxon>
        <taxon>Crotalarieae</taxon>
        <taxon>Crotalaria</taxon>
    </lineage>
</organism>
<sequence length="128" mass="13770">MGRQPRKSDANDLKWMIGQRLVEIEQKKARDQFQPGFVLGANNNNGAGEALNMQQNAVAPMMGHDEGLMLLTNNVNDNAAAAAAMHNQDWSMDSLPAANNNGGGNQMFSYGNYHLPYGYVGGPSSSNA</sequence>
<keyword evidence="2" id="KW-1185">Reference proteome</keyword>
<dbReference type="Proteomes" id="UP001372338">
    <property type="component" value="Unassembled WGS sequence"/>
</dbReference>
<evidence type="ECO:0000313" key="2">
    <source>
        <dbReference type="Proteomes" id="UP001372338"/>
    </source>
</evidence>
<protein>
    <submittedName>
        <fullName evidence="1">Uncharacterized protein</fullName>
    </submittedName>
</protein>
<proteinExistence type="predicted"/>
<name>A0AAN9HQL9_CROPI</name>
<dbReference type="AlphaFoldDB" id="A0AAN9HQL9"/>
<evidence type="ECO:0000313" key="1">
    <source>
        <dbReference type="EMBL" id="KAK7245564.1"/>
    </source>
</evidence>
<reference evidence="1 2" key="1">
    <citation type="submission" date="2024-01" db="EMBL/GenBank/DDBJ databases">
        <title>The genomes of 5 underutilized Papilionoideae crops provide insights into root nodulation and disease resistanc.</title>
        <authorList>
            <person name="Yuan L."/>
        </authorList>
    </citation>
    <scope>NUCLEOTIDE SEQUENCE [LARGE SCALE GENOMIC DNA]</scope>
    <source>
        <strain evidence="1">ZHUSHIDOU_FW_LH</strain>
        <tissue evidence="1">Leaf</tissue>
    </source>
</reference>
<accession>A0AAN9HQL9</accession>
<dbReference type="EMBL" id="JAYWIO010000008">
    <property type="protein sequence ID" value="KAK7245564.1"/>
    <property type="molecule type" value="Genomic_DNA"/>
</dbReference>
<gene>
    <name evidence="1" type="ORF">RIF29_40411</name>
</gene>